<comment type="caution">
    <text evidence="3">The sequence shown here is derived from an EMBL/GenBank/DDBJ whole genome shotgun (WGS) entry which is preliminary data.</text>
</comment>
<dbReference type="Gene3D" id="1.10.10.2840">
    <property type="entry name" value="PucR C-terminal helix-turn-helix domain"/>
    <property type="match status" value="1"/>
</dbReference>
<dbReference type="Pfam" id="PF13556">
    <property type="entry name" value="HTH_30"/>
    <property type="match status" value="1"/>
</dbReference>
<dbReference type="AlphaFoldDB" id="A0A848K583"/>
<evidence type="ECO:0000313" key="4">
    <source>
        <dbReference type="Proteomes" id="UP000535543"/>
    </source>
</evidence>
<feature type="domain" description="PucR C-terminal helix-turn-helix" evidence="1">
    <location>
        <begin position="340"/>
        <end position="397"/>
    </location>
</feature>
<accession>A0A848K583</accession>
<dbReference type="PANTHER" id="PTHR33744:SF7">
    <property type="entry name" value="PUCR FAMILY TRANSCRIPTIONAL REGULATOR"/>
    <property type="match status" value="1"/>
</dbReference>
<dbReference type="InterPro" id="IPR025751">
    <property type="entry name" value="RsbRD_N_dom"/>
</dbReference>
<evidence type="ECO:0000259" key="1">
    <source>
        <dbReference type="Pfam" id="PF13556"/>
    </source>
</evidence>
<organism evidence="3 4">
    <name type="scientific">Antrihabitans stalactiti</name>
    <dbReference type="NCBI Taxonomy" id="2584121"/>
    <lineage>
        <taxon>Bacteria</taxon>
        <taxon>Bacillati</taxon>
        <taxon>Actinomycetota</taxon>
        <taxon>Actinomycetes</taxon>
        <taxon>Mycobacteriales</taxon>
        <taxon>Nocardiaceae</taxon>
        <taxon>Antrihabitans</taxon>
    </lineage>
</organism>
<protein>
    <submittedName>
        <fullName evidence="3">PucR family transcriptional regulator</fullName>
    </submittedName>
</protein>
<name>A0A848K583_9NOCA</name>
<dbReference type="EMBL" id="VCQU01000001">
    <property type="protein sequence ID" value="NMN94255.1"/>
    <property type="molecule type" value="Genomic_DNA"/>
</dbReference>
<dbReference type="PANTHER" id="PTHR33744">
    <property type="entry name" value="CARBOHYDRATE DIACID REGULATOR"/>
    <property type="match status" value="1"/>
</dbReference>
<evidence type="ECO:0000313" key="3">
    <source>
        <dbReference type="EMBL" id="NMN94255.1"/>
    </source>
</evidence>
<reference evidence="3 4" key="2">
    <citation type="submission" date="2020-06" db="EMBL/GenBank/DDBJ databases">
        <title>Antribacter stalactiti gen. nov., sp. nov., a new member of the family Nacardiaceae isolated from a cave.</title>
        <authorList>
            <person name="Kim I.S."/>
        </authorList>
    </citation>
    <scope>NUCLEOTIDE SEQUENCE [LARGE SCALE GENOMIC DNA]</scope>
    <source>
        <strain evidence="3 4">YC2-7</strain>
    </source>
</reference>
<reference evidence="3 4" key="1">
    <citation type="submission" date="2019-05" db="EMBL/GenBank/DDBJ databases">
        <authorList>
            <person name="Lee S.D."/>
        </authorList>
    </citation>
    <scope>NUCLEOTIDE SEQUENCE [LARGE SCALE GENOMIC DNA]</scope>
    <source>
        <strain evidence="3 4">YC2-7</strain>
    </source>
</reference>
<sequence length="407" mass="44063">MPIELPRLSSNAPIFVRLLPRLAPIVEAALAAGVAAVPEGAAMPANHFADVVPLSMEYAALFLQRIDDGKSLTREDLSKLEVLVTSFAEDRVPLRSLTDGYLGGLQVFWQMIMEEAEPSDIGDLAALGAHLIATIGMLTTTITDAYVDVQQSIFGLERESRRVLCAALLRGEPAVDLAARAGAAIAERYDVISILAGAGLPPTENADAIVKRRWARWAQHALEDIAGASVLNTFDGSSGVALLPAAVDGRERAMRDLATSLAGRFGVNVYVVERLSVPTAQLPDAARECAEVVELARVLGRPTGLHRLEDLLLEYQMTRPGPARDMLARQLEPVLDQPHLMEALDVLMRHGLDRKTAAAELHIHPNTFTYRLHRITELTGIDPSDAHGSRLLAAALTVHRAYPSQRS</sequence>
<dbReference type="InterPro" id="IPR042070">
    <property type="entry name" value="PucR_C-HTH_sf"/>
</dbReference>
<dbReference type="InterPro" id="IPR051448">
    <property type="entry name" value="CdaR-like_regulators"/>
</dbReference>
<evidence type="ECO:0000259" key="2">
    <source>
        <dbReference type="Pfam" id="PF14361"/>
    </source>
</evidence>
<dbReference type="Pfam" id="PF14361">
    <property type="entry name" value="RsbRD_N"/>
    <property type="match status" value="1"/>
</dbReference>
<keyword evidence="4" id="KW-1185">Reference proteome</keyword>
<gene>
    <name evidence="3" type="ORF">FGL95_04280</name>
</gene>
<dbReference type="RefSeq" id="WP_169584927.1">
    <property type="nucleotide sequence ID" value="NZ_VCQU01000001.1"/>
</dbReference>
<dbReference type="InterPro" id="IPR025736">
    <property type="entry name" value="PucR_C-HTH_dom"/>
</dbReference>
<dbReference type="Proteomes" id="UP000535543">
    <property type="component" value="Unassembled WGS sequence"/>
</dbReference>
<feature type="domain" description="RsbT co-antagonist protein RsbRD N-terminal" evidence="2">
    <location>
        <begin position="25"/>
        <end position="161"/>
    </location>
</feature>
<proteinExistence type="predicted"/>